<dbReference type="AlphaFoldDB" id="A0A915KMX5"/>
<dbReference type="Proteomes" id="UP000887565">
    <property type="component" value="Unplaced"/>
</dbReference>
<evidence type="ECO:0000313" key="1">
    <source>
        <dbReference type="Proteomes" id="UP000887565"/>
    </source>
</evidence>
<name>A0A915KMX5_ROMCU</name>
<organism evidence="1 2">
    <name type="scientific">Romanomermis culicivorax</name>
    <name type="common">Nematode worm</name>
    <dbReference type="NCBI Taxonomy" id="13658"/>
    <lineage>
        <taxon>Eukaryota</taxon>
        <taxon>Metazoa</taxon>
        <taxon>Ecdysozoa</taxon>
        <taxon>Nematoda</taxon>
        <taxon>Enoplea</taxon>
        <taxon>Dorylaimia</taxon>
        <taxon>Mermithida</taxon>
        <taxon>Mermithoidea</taxon>
        <taxon>Mermithidae</taxon>
        <taxon>Romanomermis</taxon>
    </lineage>
</organism>
<protein>
    <submittedName>
        <fullName evidence="2">Uncharacterized protein</fullName>
    </submittedName>
</protein>
<keyword evidence="1" id="KW-1185">Reference proteome</keyword>
<evidence type="ECO:0000313" key="2">
    <source>
        <dbReference type="WBParaSite" id="nRc.2.0.1.t40136-RA"/>
    </source>
</evidence>
<sequence length="338" mass="38354">MDKELSDLFNSPSFEYFDRNYRQKYFVDKQDSVLSLEETMLTETEKESWEKCASKLAHFLAKFNVQTAYSIARLTREEKIRLKIDEMINKNRLRNWLNENLANPDDSILSVLPCHIKKRCKEEEEQISKARSVGSNLEEMGASSSPLAPLESEFGLKSKAMKAVNIMSNFSSYCIVAQNLRADVAVWDRKENDVKIINVEDFGLAVVNTPIIQLSLNLADFFILYHEMRRKFYVADVTLARLCNKFAQSFEEELKSIVDTSSLKRDIFWQDVALLTGWEILRRCHTQDNVCFHLNESGGGGGGSSSSDSCVGAALRLLNSSKSADCLGRLTFIGFALC</sequence>
<accession>A0A915KMX5</accession>
<dbReference type="WBParaSite" id="nRc.2.0.1.t40136-RA">
    <property type="protein sequence ID" value="nRc.2.0.1.t40136-RA"/>
    <property type="gene ID" value="nRc.2.0.1.g40136"/>
</dbReference>
<reference evidence="2" key="1">
    <citation type="submission" date="2022-11" db="UniProtKB">
        <authorList>
            <consortium name="WormBaseParasite"/>
        </authorList>
    </citation>
    <scope>IDENTIFICATION</scope>
</reference>
<proteinExistence type="predicted"/>